<organism evidence="1 2">
    <name type="scientific">Onchocerca ochengi</name>
    <name type="common">Filarial nematode worm</name>
    <dbReference type="NCBI Taxonomy" id="42157"/>
    <lineage>
        <taxon>Eukaryota</taxon>
        <taxon>Metazoa</taxon>
        <taxon>Ecdysozoa</taxon>
        <taxon>Nematoda</taxon>
        <taxon>Chromadorea</taxon>
        <taxon>Rhabditida</taxon>
        <taxon>Spirurina</taxon>
        <taxon>Spiruromorpha</taxon>
        <taxon>Filarioidea</taxon>
        <taxon>Onchocercidae</taxon>
        <taxon>Onchocerca</taxon>
    </lineage>
</organism>
<evidence type="ECO:0000313" key="2">
    <source>
        <dbReference type="Proteomes" id="UP000271087"/>
    </source>
</evidence>
<accession>A0A3P7N5V1</accession>
<dbReference type="AlphaFoldDB" id="A0A3P7N5V1"/>
<feature type="non-terminal residue" evidence="1">
    <location>
        <position position="1"/>
    </location>
</feature>
<reference evidence="1 2" key="1">
    <citation type="submission" date="2018-08" db="EMBL/GenBank/DDBJ databases">
        <authorList>
            <person name="Laetsch R D."/>
            <person name="Stevens L."/>
            <person name="Kumar S."/>
            <person name="Blaxter L. M."/>
        </authorList>
    </citation>
    <scope>NUCLEOTIDE SEQUENCE [LARGE SCALE GENOMIC DNA]</scope>
</reference>
<dbReference type="EMBL" id="UYRW01016870">
    <property type="protein sequence ID" value="VDN03692.1"/>
    <property type="molecule type" value="Genomic_DNA"/>
</dbReference>
<dbReference type="Proteomes" id="UP000271087">
    <property type="component" value="Unassembled WGS sequence"/>
</dbReference>
<keyword evidence="2" id="KW-1185">Reference proteome</keyword>
<name>A0A3P7N5V1_ONCOC</name>
<evidence type="ECO:0000313" key="1">
    <source>
        <dbReference type="EMBL" id="VDN03692.1"/>
    </source>
</evidence>
<protein>
    <submittedName>
        <fullName evidence="1">Uncharacterized protein</fullName>
    </submittedName>
</protein>
<proteinExistence type="predicted"/>
<gene>
    <name evidence="1" type="ORF">NOO_LOCUS13616</name>
</gene>
<sequence>LTFKARQPHRSPSTLLIVTAADEAVNYPTEFFECTRCATEATVRTAVENRRVNYYVTKYQPAKTLEQHAAYSEKINSNVVKQKS</sequence>